<dbReference type="EMBL" id="CP055898">
    <property type="protein sequence ID" value="QKX54107.1"/>
    <property type="molecule type" value="Genomic_DNA"/>
</dbReference>
<feature type="transmembrane region" description="Helical" evidence="3">
    <location>
        <begin position="84"/>
        <end position="105"/>
    </location>
</feature>
<comment type="subcellular location">
    <subcellularLocation>
        <location evidence="1">Membrane</location>
        <topology evidence="1">Multi-pass membrane protein</topology>
    </subcellularLocation>
</comment>
<dbReference type="Proteomes" id="UP000509510">
    <property type="component" value="Chromosome I"/>
</dbReference>
<feature type="compositionally biased region" description="Basic and acidic residues" evidence="2">
    <location>
        <begin position="468"/>
        <end position="477"/>
    </location>
</feature>
<feature type="transmembrane region" description="Helical" evidence="3">
    <location>
        <begin position="500"/>
        <end position="520"/>
    </location>
</feature>
<keyword evidence="3" id="KW-1133">Transmembrane helix</keyword>
<dbReference type="GO" id="GO:0022857">
    <property type="term" value="F:transmembrane transporter activity"/>
    <property type="evidence" value="ECO:0007669"/>
    <property type="project" value="InterPro"/>
</dbReference>
<feature type="compositionally biased region" description="Low complexity" evidence="2">
    <location>
        <begin position="563"/>
        <end position="585"/>
    </location>
</feature>
<dbReference type="KEGG" id="trg:TRUGW13939_01190"/>
<feature type="transmembrane region" description="Helical" evidence="3">
    <location>
        <begin position="117"/>
        <end position="139"/>
    </location>
</feature>
<keyword evidence="3" id="KW-0472">Membrane</keyword>
<dbReference type="Gene3D" id="1.20.1250.20">
    <property type="entry name" value="MFS general substrate transporter like domains"/>
    <property type="match status" value="1"/>
</dbReference>
<dbReference type="OrthoDB" id="5373017at2759"/>
<feature type="transmembrane region" description="Helical" evidence="3">
    <location>
        <begin position="386"/>
        <end position="405"/>
    </location>
</feature>
<dbReference type="GeneID" id="55988703"/>
<protein>
    <recommendedName>
        <fullName evidence="6">Major facilitator superfamily (MFS) profile domain-containing protein</fullName>
    </recommendedName>
</protein>
<proteinExistence type="predicted"/>
<dbReference type="InterPro" id="IPR036259">
    <property type="entry name" value="MFS_trans_sf"/>
</dbReference>
<feature type="region of interest" description="Disordered" evidence="2">
    <location>
        <begin position="451"/>
        <end position="483"/>
    </location>
</feature>
<feature type="transmembrane region" description="Helical" evidence="3">
    <location>
        <begin position="189"/>
        <end position="209"/>
    </location>
</feature>
<feature type="transmembrane region" description="Helical" evidence="3">
    <location>
        <begin position="20"/>
        <end position="44"/>
    </location>
</feature>
<feature type="compositionally biased region" description="Basic and acidic residues" evidence="2">
    <location>
        <begin position="883"/>
        <end position="901"/>
    </location>
</feature>
<evidence type="ECO:0000313" key="5">
    <source>
        <dbReference type="Proteomes" id="UP000509510"/>
    </source>
</evidence>
<feature type="transmembrane region" description="Helical" evidence="3">
    <location>
        <begin position="56"/>
        <end position="77"/>
    </location>
</feature>
<feature type="region of interest" description="Disordered" evidence="2">
    <location>
        <begin position="557"/>
        <end position="595"/>
    </location>
</feature>
<feature type="region of interest" description="Disordered" evidence="2">
    <location>
        <begin position="883"/>
        <end position="954"/>
    </location>
</feature>
<feature type="transmembrane region" description="Helical" evidence="3">
    <location>
        <begin position="229"/>
        <end position="248"/>
    </location>
</feature>
<keyword evidence="3" id="KW-0812">Transmembrane</keyword>
<feature type="transmembrane region" description="Helical" evidence="3">
    <location>
        <begin position="417"/>
        <end position="441"/>
    </location>
</feature>
<name>A0A7H8QJI7_TALRU</name>
<dbReference type="CDD" id="cd06174">
    <property type="entry name" value="MFS"/>
    <property type="match status" value="1"/>
</dbReference>
<feature type="transmembrane region" description="Helical" evidence="3">
    <location>
        <begin position="295"/>
        <end position="318"/>
    </location>
</feature>
<dbReference type="InterPro" id="IPR011701">
    <property type="entry name" value="MFS"/>
</dbReference>
<dbReference type="Pfam" id="PF07690">
    <property type="entry name" value="MFS_1"/>
    <property type="match status" value="1"/>
</dbReference>
<keyword evidence="5" id="KW-1185">Reference proteome</keyword>
<accession>A0A7H8QJI7</accession>
<dbReference type="SUPFAM" id="SSF103473">
    <property type="entry name" value="MFS general substrate transporter"/>
    <property type="match status" value="2"/>
</dbReference>
<evidence type="ECO:0000256" key="3">
    <source>
        <dbReference type="SAM" id="Phobius"/>
    </source>
</evidence>
<feature type="compositionally biased region" description="Polar residues" evidence="2">
    <location>
        <begin position="908"/>
        <end position="918"/>
    </location>
</feature>
<gene>
    <name evidence="4" type="ORF">TRUGW13939_01190</name>
</gene>
<organism evidence="4 5">
    <name type="scientific">Talaromyces rugulosus</name>
    <name type="common">Penicillium rugulosum</name>
    <dbReference type="NCBI Taxonomy" id="121627"/>
    <lineage>
        <taxon>Eukaryota</taxon>
        <taxon>Fungi</taxon>
        <taxon>Dikarya</taxon>
        <taxon>Ascomycota</taxon>
        <taxon>Pezizomycotina</taxon>
        <taxon>Eurotiomycetes</taxon>
        <taxon>Eurotiomycetidae</taxon>
        <taxon>Eurotiales</taxon>
        <taxon>Trichocomaceae</taxon>
        <taxon>Talaromyces</taxon>
        <taxon>Talaromyces sect. Islandici</taxon>
    </lineage>
</organism>
<dbReference type="PANTHER" id="PTHR23524:SF1">
    <property type="entry name" value="MRH DOMAIN-CONTAINING PROTEIN-RELATED"/>
    <property type="match status" value="1"/>
</dbReference>
<sequence>MTAPLRQSLFTASRLQTATYLLGVCPFSIAFLVFLNSSVSFVVTDVIGLESGQGDALGTLGFADELLALVACPAWGLLSDRIGVRYVCTAGYAIIALALILFVQASNIYPQLLLGRLLFSLGGSAVSTMVTAVLPTVTGGSERLGQQRRPQHAWCASLSSEVTITPSRFERRASRDSETERASDSSSRLAGFVGLFAGCGALIALSVFLPLPARFEQQGSSPSQAVRQSYYIVAAVAIIVSIACFFGLRNLPGEHGKHLRSLWARGSEVESQTHSVNLNNLLYAFTLSVKHPDICLGYVGGFVARASSVGISLFIPLFVNHYFRSSDLCNKAGSEAVSPTELGDIKKSCPEAYILASILTGVSQLIALLTAPAFGYLSEKSRVHNFPLLFAAISGIIGYVAFPLLPSPQFKGSEGNGSVFLIMGLVGMSQIGAIVCSLGILSNGVLNFQSRHGHEQQQHDQNPIESEADPHNEHEPLLSKPGDGLATNNLNHLKGSIAGIYSLFGGAGILILTKLGGLLFDELSEGAPFYIMAIFNGVLLVSGFGCKDLKVKSIMASTSNPHQQQQQQQQQQQSSTSSQQQTQQSDFSTHNSHIDHNSYVTSENQLAGLVQAATAAAGQDVTDWAAAAAAAAAAAGHHHLDGYSTDLHLAEDSFGDGGFGSLGPPPSASRPVRTSTTNGQGQGLSRTVSKKRKRGEEALDPALTGAGGGAANQGEGQQQQQTFDGSELNIRELPPQQSLTDARAAGVHSAAALFRQPSNNKKYTRPPMSRLFTSLELSPENFLHLQAAAKNYMLNDDHPERRDCVGQRGKGDTEMVKLRLWNCVRNFLEEEGNGERFFGEHVVNEGMPPRQYIWPRDQHKIISLVIPLLRRMVTNERQRQYAIETRKGGATDERKQKKTSDNVDGFNLSETPENGQQHEQQDRPLAPPQVHQGPDHFLPPPPLPSHDIPASGPGIGVGMSSLVLDGYSTDWDHVSRSYNAFNQDYQLDTLWGMSGLQQPDWWGLMAALDSHFQVYHHGDSTACQGPCEENYLNRIFTSDEFSRLDWRVGGGQNTTARTQFASSITRDMSRIIKECLGKPVDDSTPTNLDTTHTTHADTHTMNHAAYLGSMHHSPFDSAPGNHHDESSPITVHFNILQEGKRLVPRLDATAAQCPDLASMRNFLSHRLSGQLPASATIPLDANGQVDTSRWRIQVWLPEGVVAMANDSDWAIAQLSAGTIDWMDNDLRVIVDLDDAPEM</sequence>
<evidence type="ECO:0000256" key="2">
    <source>
        <dbReference type="SAM" id="MobiDB-lite"/>
    </source>
</evidence>
<feature type="region of interest" description="Disordered" evidence="2">
    <location>
        <begin position="656"/>
        <end position="723"/>
    </location>
</feature>
<evidence type="ECO:0008006" key="6">
    <source>
        <dbReference type="Google" id="ProtNLM"/>
    </source>
</evidence>
<reference evidence="5" key="1">
    <citation type="submission" date="2020-06" db="EMBL/GenBank/DDBJ databases">
        <title>A chromosome-scale genome assembly of Talaromyces rugulosus W13939.</title>
        <authorList>
            <person name="Wang B."/>
            <person name="Guo L."/>
            <person name="Ye K."/>
            <person name="Wang L."/>
        </authorList>
    </citation>
    <scope>NUCLEOTIDE SEQUENCE [LARGE SCALE GENOMIC DNA]</scope>
    <source>
        <strain evidence="5">W13939</strain>
    </source>
</reference>
<dbReference type="PANTHER" id="PTHR23524">
    <property type="entry name" value="TRANSPORTER, PUTATIVE (AFU_ORTHOLOGUE AFUA_8G04850)-RELATED"/>
    <property type="match status" value="1"/>
</dbReference>
<feature type="compositionally biased region" description="Low complexity" evidence="2">
    <location>
        <begin position="712"/>
        <end position="721"/>
    </location>
</feature>
<feature type="transmembrane region" description="Helical" evidence="3">
    <location>
        <begin position="352"/>
        <end position="374"/>
    </location>
</feature>
<evidence type="ECO:0000256" key="1">
    <source>
        <dbReference type="ARBA" id="ARBA00004141"/>
    </source>
</evidence>
<evidence type="ECO:0000313" key="4">
    <source>
        <dbReference type="EMBL" id="QKX54107.1"/>
    </source>
</evidence>
<dbReference type="GO" id="GO:0016020">
    <property type="term" value="C:membrane"/>
    <property type="evidence" value="ECO:0007669"/>
    <property type="project" value="UniProtKB-SubCell"/>
</dbReference>
<dbReference type="AlphaFoldDB" id="A0A7H8QJI7"/>
<feature type="compositionally biased region" description="Polar residues" evidence="2">
    <location>
        <begin position="672"/>
        <end position="687"/>
    </location>
</feature>
<dbReference type="RefSeq" id="XP_035340286.1">
    <property type="nucleotide sequence ID" value="XM_035484393.1"/>
</dbReference>